<evidence type="ECO:0000313" key="10">
    <source>
        <dbReference type="Proteomes" id="UP000449249"/>
    </source>
</evidence>
<dbReference type="EMBL" id="CYXO01000025">
    <property type="protein sequence ID" value="CUN24799.1"/>
    <property type="molecule type" value="Genomic_DNA"/>
</dbReference>
<protein>
    <submittedName>
        <fullName evidence="8">Calcium/sodium antiporter</fullName>
    </submittedName>
    <submittedName>
        <fullName evidence="7">Inner membrane protein yrbG</fullName>
    </submittedName>
</protein>
<reference evidence="8 10" key="2">
    <citation type="journal article" date="2019" name="Nat. Med.">
        <title>A library of human gut bacterial isolates paired with longitudinal multiomics data enables mechanistic microbiome research.</title>
        <authorList>
            <person name="Poyet M."/>
            <person name="Groussin M."/>
            <person name="Gibbons S.M."/>
            <person name="Avila-Pacheco J."/>
            <person name="Jiang X."/>
            <person name="Kearney S.M."/>
            <person name="Perrotta A.R."/>
            <person name="Berdy B."/>
            <person name="Zhao S."/>
            <person name="Lieberman T.D."/>
            <person name="Swanson P.K."/>
            <person name="Smith M."/>
            <person name="Roesemann S."/>
            <person name="Alexander J.E."/>
            <person name="Rich S.A."/>
            <person name="Livny J."/>
            <person name="Vlamakis H."/>
            <person name="Clish C."/>
            <person name="Bullock K."/>
            <person name="Deik A."/>
            <person name="Scott J."/>
            <person name="Pierce K.A."/>
            <person name="Xavier R.J."/>
            <person name="Alm E.J."/>
        </authorList>
    </citation>
    <scope>NUCLEOTIDE SEQUENCE [LARGE SCALE GENOMIC DNA]</scope>
    <source>
        <strain evidence="8 10">BIOML-A1</strain>
    </source>
</reference>
<feature type="transmembrane region" description="Helical" evidence="5">
    <location>
        <begin position="80"/>
        <end position="98"/>
    </location>
</feature>
<feature type="transmembrane region" description="Helical" evidence="5">
    <location>
        <begin position="37"/>
        <end position="60"/>
    </location>
</feature>
<evidence type="ECO:0000256" key="4">
    <source>
        <dbReference type="ARBA" id="ARBA00023136"/>
    </source>
</evidence>
<dbReference type="Proteomes" id="UP000449249">
    <property type="component" value="Unassembled WGS sequence"/>
</dbReference>
<dbReference type="NCBIfam" id="TIGR00367">
    <property type="entry name" value="calcium/sodium antiporter"/>
    <property type="match status" value="1"/>
</dbReference>
<feature type="transmembrane region" description="Helical" evidence="5">
    <location>
        <begin position="261"/>
        <end position="283"/>
    </location>
</feature>
<name>A0A173VBN2_9FIRM</name>
<dbReference type="InterPro" id="IPR004837">
    <property type="entry name" value="NaCa_Exmemb"/>
</dbReference>
<dbReference type="InterPro" id="IPR004481">
    <property type="entry name" value="K/Na/Ca-exchanger"/>
</dbReference>
<organism evidence="7 9">
    <name type="scientific">Dorea longicatena</name>
    <dbReference type="NCBI Taxonomy" id="88431"/>
    <lineage>
        <taxon>Bacteria</taxon>
        <taxon>Bacillati</taxon>
        <taxon>Bacillota</taxon>
        <taxon>Clostridia</taxon>
        <taxon>Lachnospirales</taxon>
        <taxon>Lachnospiraceae</taxon>
        <taxon>Dorea</taxon>
    </lineage>
</organism>
<dbReference type="GO" id="GO:0006874">
    <property type="term" value="P:intracellular calcium ion homeostasis"/>
    <property type="evidence" value="ECO:0007669"/>
    <property type="project" value="TreeGrafter"/>
</dbReference>
<feature type="domain" description="Sodium/calcium exchanger membrane region" evidence="6">
    <location>
        <begin position="6"/>
        <end position="147"/>
    </location>
</feature>
<keyword evidence="2 5" id="KW-0812">Transmembrane</keyword>
<keyword evidence="3 5" id="KW-1133">Transmembrane helix</keyword>
<dbReference type="PANTHER" id="PTHR10846">
    <property type="entry name" value="SODIUM/POTASSIUM/CALCIUM EXCHANGER"/>
    <property type="match status" value="1"/>
</dbReference>
<feature type="domain" description="Sodium/calcium exchanger membrane region" evidence="6">
    <location>
        <begin position="193"/>
        <end position="332"/>
    </location>
</feature>
<feature type="transmembrane region" description="Helical" evidence="5">
    <location>
        <begin position="317"/>
        <end position="333"/>
    </location>
</feature>
<feature type="transmembrane region" description="Helical" evidence="5">
    <location>
        <begin position="107"/>
        <end position="124"/>
    </location>
</feature>
<dbReference type="GO" id="GO:0005886">
    <property type="term" value="C:plasma membrane"/>
    <property type="evidence" value="ECO:0007669"/>
    <property type="project" value="TreeGrafter"/>
</dbReference>
<evidence type="ECO:0000313" key="7">
    <source>
        <dbReference type="EMBL" id="CUN24799.1"/>
    </source>
</evidence>
<keyword evidence="4 5" id="KW-0472">Membrane</keyword>
<dbReference type="GO" id="GO:0005262">
    <property type="term" value="F:calcium channel activity"/>
    <property type="evidence" value="ECO:0007669"/>
    <property type="project" value="TreeGrafter"/>
</dbReference>
<feature type="transmembrane region" description="Helical" evidence="5">
    <location>
        <begin position="6"/>
        <end position="25"/>
    </location>
</feature>
<gene>
    <name evidence="7" type="primary">yrbG</name>
    <name evidence="7" type="ORF">ERS852573_02838</name>
    <name evidence="8" type="ORF">GT576_08550</name>
</gene>
<dbReference type="Gene3D" id="1.20.1420.30">
    <property type="entry name" value="NCX, central ion-binding region"/>
    <property type="match status" value="1"/>
</dbReference>
<feature type="transmembrane region" description="Helical" evidence="5">
    <location>
        <begin position="227"/>
        <end position="249"/>
    </location>
</feature>
<feature type="transmembrane region" description="Helical" evidence="5">
    <location>
        <begin position="189"/>
        <end position="207"/>
    </location>
</feature>
<sequence>MLLFKSFTILIIGFVLLIKGADFFVEGSSAVAKRLRIPSMIIGMTIVAMGTSLPECAVSVTASLTGNNSLAISNAVGSNIFNLLVVCGVCSLFVPLAVQKSTLQKEFPLSIFCAGLLLLLGYLGMTLGRIDGIIFLIIFAGYLLWMIRSAKRARHNITSADSSSAQKVRSSLSEKEIEEVASHINLLPLWKCLIFILGGMIAIKYGGDFVVDGASSIASSLGLSQTLIGLTIIAMGTSLPELVTSIVASRKDEVDMALGNVIGSNIFNILFVLGVAAAISPVGFALENIIDIAFLIIISAITLVFAWTSKEINRKEGIIMLVLYAAYMVYICMR</sequence>
<dbReference type="InterPro" id="IPR044880">
    <property type="entry name" value="NCX_ion-bd_dom_sf"/>
</dbReference>
<reference evidence="7 9" key="1">
    <citation type="submission" date="2015-09" db="EMBL/GenBank/DDBJ databases">
        <authorList>
            <consortium name="Pathogen Informatics"/>
        </authorList>
    </citation>
    <scope>NUCLEOTIDE SEQUENCE [LARGE SCALE GENOMIC DNA]</scope>
    <source>
        <strain evidence="7 9">2789STDY5834961</strain>
    </source>
</reference>
<dbReference type="RefSeq" id="WP_022416322.1">
    <property type="nucleotide sequence ID" value="NZ_CAXVIO010000004.1"/>
</dbReference>
<accession>A0A173VBN2</accession>
<evidence type="ECO:0000259" key="6">
    <source>
        <dbReference type="Pfam" id="PF01699"/>
    </source>
</evidence>
<evidence type="ECO:0000256" key="3">
    <source>
        <dbReference type="ARBA" id="ARBA00022989"/>
    </source>
</evidence>
<dbReference type="OrthoDB" id="9794225at2"/>
<dbReference type="PANTHER" id="PTHR10846:SF8">
    <property type="entry name" value="INNER MEMBRANE PROTEIN YRBG"/>
    <property type="match status" value="1"/>
</dbReference>
<feature type="transmembrane region" description="Helical" evidence="5">
    <location>
        <begin position="130"/>
        <end position="147"/>
    </location>
</feature>
<dbReference type="EMBL" id="WWSH01000005">
    <property type="protein sequence ID" value="MZK10388.1"/>
    <property type="molecule type" value="Genomic_DNA"/>
</dbReference>
<evidence type="ECO:0000256" key="1">
    <source>
        <dbReference type="ARBA" id="ARBA00004141"/>
    </source>
</evidence>
<evidence type="ECO:0000313" key="8">
    <source>
        <dbReference type="EMBL" id="MZK10388.1"/>
    </source>
</evidence>
<feature type="transmembrane region" description="Helical" evidence="5">
    <location>
        <begin position="289"/>
        <end position="308"/>
    </location>
</feature>
<dbReference type="AlphaFoldDB" id="A0A173VBN2"/>
<proteinExistence type="predicted"/>
<evidence type="ECO:0000256" key="2">
    <source>
        <dbReference type="ARBA" id="ARBA00022692"/>
    </source>
</evidence>
<evidence type="ECO:0000313" key="9">
    <source>
        <dbReference type="Proteomes" id="UP000095597"/>
    </source>
</evidence>
<dbReference type="GO" id="GO:0008273">
    <property type="term" value="F:calcium, potassium:sodium antiporter activity"/>
    <property type="evidence" value="ECO:0007669"/>
    <property type="project" value="TreeGrafter"/>
</dbReference>
<evidence type="ECO:0000256" key="5">
    <source>
        <dbReference type="SAM" id="Phobius"/>
    </source>
</evidence>
<comment type="subcellular location">
    <subcellularLocation>
        <location evidence="1">Membrane</location>
        <topology evidence="1">Multi-pass membrane protein</topology>
    </subcellularLocation>
</comment>
<dbReference type="Proteomes" id="UP000095597">
    <property type="component" value="Unassembled WGS sequence"/>
</dbReference>
<dbReference type="Pfam" id="PF01699">
    <property type="entry name" value="Na_Ca_ex"/>
    <property type="match status" value="2"/>
</dbReference>